<dbReference type="Proteomes" id="UP000734854">
    <property type="component" value="Unassembled WGS sequence"/>
</dbReference>
<name>A0A8J5GYI4_ZINOF</name>
<dbReference type="InterPro" id="IPR053213">
    <property type="entry name" value="RLP29"/>
</dbReference>
<dbReference type="PANTHER" id="PTHR48009">
    <property type="entry name" value="LEUCINE-RICH REPEAT (LRR) FAMILY PROTEIN"/>
    <property type="match status" value="1"/>
</dbReference>
<reference evidence="2 3" key="1">
    <citation type="submission" date="2020-08" db="EMBL/GenBank/DDBJ databases">
        <title>Plant Genome Project.</title>
        <authorList>
            <person name="Zhang R.-G."/>
        </authorList>
    </citation>
    <scope>NUCLEOTIDE SEQUENCE [LARGE SCALE GENOMIC DNA]</scope>
    <source>
        <tissue evidence="2">Rhizome</tissue>
    </source>
</reference>
<accession>A0A8J5GYI4</accession>
<comment type="caution">
    <text evidence="2">The sequence shown here is derived from an EMBL/GenBank/DDBJ whole genome shotgun (WGS) entry which is preliminary data.</text>
</comment>
<evidence type="ECO:0000313" key="3">
    <source>
        <dbReference type="Proteomes" id="UP000734854"/>
    </source>
</evidence>
<keyword evidence="3" id="KW-1185">Reference proteome</keyword>
<dbReference type="EMBL" id="JACMSC010000008">
    <property type="protein sequence ID" value="KAG6512646.1"/>
    <property type="molecule type" value="Genomic_DNA"/>
</dbReference>
<feature type="compositionally biased region" description="Gly residues" evidence="1">
    <location>
        <begin position="90"/>
        <end position="102"/>
    </location>
</feature>
<protein>
    <submittedName>
        <fullName evidence="2">Uncharacterized protein</fullName>
    </submittedName>
</protein>
<dbReference type="PANTHER" id="PTHR48009:SF4">
    <property type="entry name" value="LEUCINE-RICH REPEAT (LRR) FAMILY PROTEIN"/>
    <property type="match status" value="1"/>
</dbReference>
<gene>
    <name evidence="2" type="ORF">ZIOFF_030771</name>
</gene>
<evidence type="ECO:0000313" key="2">
    <source>
        <dbReference type="EMBL" id="KAG6512646.1"/>
    </source>
</evidence>
<evidence type="ECO:0000256" key="1">
    <source>
        <dbReference type="SAM" id="MobiDB-lite"/>
    </source>
</evidence>
<dbReference type="AlphaFoldDB" id="A0A8J5GYI4"/>
<organism evidence="2 3">
    <name type="scientific">Zingiber officinale</name>
    <name type="common">Ginger</name>
    <name type="synonym">Amomum zingiber</name>
    <dbReference type="NCBI Taxonomy" id="94328"/>
    <lineage>
        <taxon>Eukaryota</taxon>
        <taxon>Viridiplantae</taxon>
        <taxon>Streptophyta</taxon>
        <taxon>Embryophyta</taxon>
        <taxon>Tracheophyta</taxon>
        <taxon>Spermatophyta</taxon>
        <taxon>Magnoliopsida</taxon>
        <taxon>Liliopsida</taxon>
        <taxon>Zingiberales</taxon>
        <taxon>Zingiberaceae</taxon>
        <taxon>Zingiber</taxon>
    </lineage>
</organism>
<sequence>MQLLYLQHNFLTGVELGTEAAAATGNAIPAGASLCLQYNCMVPSLDARCPIKSSVPKLSLSLCPTQKTTSDSRRDAAALPPAQLPYRGGARNGGGGGDRQCHPGGGVALPAVQLHGSAVGRAVPGDGMQLLYLQHNFLTGVELGTEAAAAIGNAIPAGASLCLQYNCMVPPLDARCPVQAGTQQMRPADQCPQWRG</sequence>
<feature type="region of interest" description="Disordered" evidence="1">
    <location>
        <begin position="64"/>
        <end position="102"/>
    </location>
</feature>
<proteinExistence type="predicted"/>